<evidence type="ECO:0000259" key="2">
    <source>
        <dbReference type="Pfam" id="PF07944"/>
    </source>
</evidence>
<name>A0A2Z5FTX9_9BACT</name>
<feature type="signal peptide" evidence="1">
    <location>
        <begin position="1"/>
        <end position="35"/>
    </location>
</feature>
<dbReference type="InterPro" id="IPR008928">
    <property type="entry name" value="6-hairpin_glycosidase_sf"/>
</dbReference>
<sequence length="693" mass="76610">MKTSFTSVSRRKFLAGTSGLAIGTMLGSSATRAMAAVLDDPQATQLASAQWKDKAPFDLSKSPYAKLKPVPVSAVVIQEGFWSKRRATNINSSIPSMHVELIQHGRMDNFLRLEGKSDAPQRGPVYSDSDMYKWIEAVGFVLQSGDQPKLREIAHTDIKEIVAAQEPSGYLNTYFVQANAKDRMQWQIQTTGHELYCLGHMLQGAIAYYRATGDPTLLEAGMRMVDNFLLPNYGPGKNQKPIVAGHPEIEMSLIELYRTTGNQKYLDLAGYILQGDTREPLTPRQITYMYCGIPFTSRTRLEGHAVRAMYACCGATDYYLETGDPAYLKTLEALSVDLVEHQLYVNGGVGARSEGEAFGDAYELPNARAYGESCAAIGNMMWNARMLAGTGKAIHADVIERALYNGINSGMSLDGTTYCYRNPLAYDPVADAGDRHTPSGKIRNPWYDTTCCPPNLERTFASLPAYFFSTAPDGIYVHLYDNSELRWKLDSGNAISITQTTRYPWEGNVAMRVSPAHPEEFTLHTRIPAWSRHTTVKVNGKPTGTPAAGEYLALRRTWAANDQVEIAFDMTTQVVHANPAVADDTGRITLQRGPIIFCMEQLDQAEQAPERFPFMTAKLAAETTSKYEPNLLDGVVSLEHPGTIEESSSASALYSTGPVKRTTSNTSFKLIPYYAWANRAPSSMQVWIPYVES</sequence>
<dbReference type="AlphaFoldDB" id="A0A2Z5FTX9"/>
<dbReference type="GO" id="GO:0016787">
    <property type="term" value="F:hydrolase activity"/>
    <property type="evidence" value="ECO:0007669"/>
    <property type="project" value="UniProtKB-KW"/>
</dbReference>
<evidence type="ECO:0000313" key="5">
    <source>
        <dbReference type="EMBL" id="AXC10260.1"/>
    </source>
</evidence>
<evidence type="ECO:0000313" key="6">
    <source>
        <dbReference type="Proteomes" id="UP000253606"/>
    </source>
</evidence>
<dbReference type="KEGG" id="abas:ACPOL_0903"/>
<feature type="domain" description="Non-reducing end beta-L-arabinofuranosidase-like GH127 middle" evidence="3">
    <location>
        <begin position="474"/>
        <end position="570"/>
    </location>
</feature>
<feature type="domain" description="Non-reducing end beta-L-arabinofuranosidase-like GH127 C-terminal" evidence="4">
    <location>
        <begin position="573"/>
        <end position="689"/>
    </location>
</feature>
<dbReference type="Pfam" id="PF07944">
    <property type="entry name" value="Beta-AFase-like_GH127_cat"/>
    <property type="match status" value="1"/>
</dbReference>
<dbReference type="PANTHER" id="PTHR43465:SF2">
    <property type="entry name" value="DUF1680 DOMAIN PROTEIN (AFU_ORTHOLOGUE AFUA_1G08910)"/>
    <property type="match status" value="1"/>
</dbReference>
<dbReference type="Pfam" id="PF20736">
    <property type="entry name" value="Glyco_hydro127M"/>
    <property type="match status" value="1"/>
</dbReference>
<keyword evidence="1" id="KW-0732">Signal</keyword>
<evidence type="ECO:0000259" key="4">
    <source>
        <dbReference type="Pfam" id="PF20737"/>
    </source>
</evidence>
<evidence type="ECO:0000259" key="3">
    <source>
        <dbReference type="Pfam" id="PF20736"/>
    </source>
</evidence>
<dbReference type="EMBL" id="CP030840">
    <property type="protein sequence ID" value="AXC10260.1"/>
    <property type="molecule type" value="Genomic_DNA"/>
</dbReference>
<protein>
    <submittedName>
        <fullName evidence="5">Glycosyl hydrolase (DUF1680)</fullName>
    </submittedName>
</protein>
<accession>A0A2Z5FTX9</accession>
<dbReference type="InterPro" id="IPR012878">
    <property type="entry name" value="Beta-AFase-like_GH127_cat"/>
</dbReference>
<keyword evidence="6" id="KW-1185">Reference proteome</keyword>
<dbReference type="InterPro" id="IPR049049">
    <property type="entry name" value="Beta-AFase-like_GH127_C"/>
</dbReference>
<gene>
    <name evidence="5" type="ORF">ACPOL_0903</name>
</gene>
<dbReference type="InterPro" id="IPR049174">
    <property type="entry name" value="Beta-AFase-like"/>
</dbReference>
<feature type="domain" description="Non-reducing end beta-L-arabinofuranosidase-like GH127 catalytic" evidence="2">
    <location>
        <begin position="75"/>
        <end position="464"/>
    </location>
</feature>
<dbReference type="InterPro" id="IPR049046">
    <property type="entry name" value="Beta-AFase-like_GH127_middle"/>
</dbReference>
<dbReference type="Proteomes" id="UP000253606">
    <property type="component" value="Chromosome"/>
</dbReference>
<dbReference type="SUPFAM" id="SSF48208">
    <property type="entry name" value="Six-hairpin glycosidases"/>
    <property type="match status" value="1"/>
</dbReference>
<dbReference type="Pfam" id="PF20737">
    <property type="entry name" value="Glyco_hydro127C"/>
    <property type="match status" value="1"/>
</dbReference>
<evidence type="ECO:0000256" key="1">
    <source>
        <dbReference type="SAM" id="SignalP"/>
    </source>
</evidence>
<dbReference type="GO" id="GO:0005975">
    <property type="term" value="P:carbohydrate metabolic process"/>
    <property type="evidence" value="ECO:0007669"/>
    <property type="project" value="InterPro"/>
</dbReference>
<dbReference type="PANTHER" id="PTHR43465">
    <property type="entry name" value="DUF1680 DOMAIN PROTEIN (AFU_ORTHOLOGUE AFUA_1G08910)"/>
    <property type="match status" value="1"/>
</dbReference>
<dbReference type="RefSeq" id="WP_161557199.1">
    <property type="nucleotide sequence ID" value="NZ_CP030840.1"/>
</dbReference>
<proteinExistence type="predicted"/>
<feature type="chain" id="PRO_5016321820" evidence="1">
    <location>
        <begin position="36"/>
        <end position="693"/>
    </location>
</feature>
<organism evidence="5 6">
    <name type="scientific">Acidisarcina polymorpha</name>
    <dbReference type="NCBI Taxonomy" id="2211140"/>
    <lineage>
        <taxon>Bacteria</taxon>
        <taxon>Pseudomonadati</taxon>
        <taxon>Acidobacteriota</taxon>
        <taxon>Terriglobia</taxon>
        <taxon>Terriglobales</taxon>
        <taxon>Acidobacteriaceae</taxon>
        <taxon>Acidisarcina</taxon>
    </lineage>
</organism>
<keyword evidence="5" id="KW-0378">Hydrolase</keyword>
<reference evidence="5 6" key="1">
    <citation type="journal article" date="2018" name="Front. Microbiol.">
        <title>Hydrolytic Capabilities as a Key to Environmental Success: Chitinolytic and Cellulolytic Acidobacteria From Acidic Sub-arctic Soils and Boreal Peatlands.</title>
        <authorList>
            <person name="Belova S.E."/>
            <person name="Ravin N.V."/>
            <person name="Pankratov T.A."/>
            <person name="Rakitin A.L."/>
            <person name="Ivanova A.A."/>
            <person name="Beletsky A.V."/>
            <person name="Mardanov A.V."/>
            <person name="Sinninghe Damste J.S."/>
            <person name="Dedysh S.N."/>
        </authorList>
    </citation>
    <scope>NUCLEOTIDE SEQUENCE [LARGE SCALE GENOMIC DNA]</scope>
    <source>
        <strain evidence="5 6">SBC82</strain>
    </source>
</reference>
<dbReference type="PROSITE" id="PS51318">
    <property type="entry name" value="TAT"/>
    <property type="match status" value="1"/>
</dbReference>
<dbReference type="InterPro" id="IPR006311">
    <property type="entry name" value="TAT_signal"/>
</dbReference>